<dbReference type="Gene3D" id="3.90.550.10">
    <property type="entry name" value="Spore Coat Polysaccharide Biosynthesis Protein SpsA, Chain A"/>
    <property type="match status" value="1"/>
</dbReference>
<dbReference type="Pfam" id="PF00535">
    <property type="entry name" value="Glycos_transf_2"/>
    <property type="match status" value="1"/>
</dbReference>
<keyword evidence="1" id="KW-0812">Transmembrane</keyword>
<sequence length="314" mass="35280">MVEISISICICTFKRPQLLARLLNAIRMQDIQDVTLQIIVVDNDPAHSAQSELQKQAALFGERLTFIHLPVSNISLARNVAISAAQGEWICMVDDDEYPQSSWLRELRNAQRSYQADVVFAPVVPEYDASTPEWVRRGGYFERRRLPNGTVIDHHDARSGNVLVRRSVLLAQAQNGAVFDPAFGRTGGEDSVLFRRLDMAGAKMIWCDDAPVFESVPAERATRKWLLQRSFRTGQLFMRTELLMTPAAQRPLRACWLGLRAILQALIGMLCVALLILFAPQRAFRWARIVASQFGKLNHFAGKVPEAYGSPESS</sequence>
<evidence type="ECO:0000256" key="1">
    <source>
        <dbReference type="SAM" id="Phobius"/>
    </source>
</evidence>
<gene>
    <name evidence="3" type="ORF">H8K43_02350</name>
</gene>
<proteinExistence type="predicted"/>
<dbReference type="InterPro" id="IPR050834">
    <property type="entry name" value="Glycosyltransf_2"/>
</dbReference>
<dbReference type="SUPFAM" id="SSF53448">
    <property type="entry name" value="Nucleotide-diphospho-sugar transferases"/>
    <property type="match status" value="1"/>
</dbReference>
<dbReference type="Proteomes" id="UP000654304">
    <property type="component" value="Unassembled WGS sequence"/>
</dbReference>
<dbReference type="InterPro" id="IPR001173">
    <property type="entry name" value="Glyco_trans_2-like"/>
</dbReference>
<evidence type="ECO:0000259" key="2">
    <source>
        <dbReference type="Pfam" id="PF00535"/>
    </source>
</evidence>
<feature type="transmembrane region" description="Helical" evidence="1">
    <location>
        <begin position="256"/>
        <end position="279"/>
    </location>
</feature>
<evidence type="ECO:0000313" key="3">
    <source>
        <dbReference type="EMBL" id="MBC3930500.1"/>
    </source>
</evidence>
<keyword evidence="1" id="KW-0472">Membrane</keyword>
<dbReference type="RefSeq" id="WP_186902367.1">
    <property type="nucleotide sequence ID" value="NZ_JACOGD010000001.1"/>
</dbReference>
<accession>A0ABR7A0Q3</accession>
<organism evidence="3 4">
    <name type="scientific">Undibacterium curvum</name>
    <dbReference type="NCBI Taxonomy" id="2762294"/>
    <lineage>
        <taxon>Bacteria</taxon>
        <taxon>Pseudomonadati</taxon>
        <taxon>Pseudomonadota</taxon>
        <taxon>Betaproteobacteria</taxon>
        <taxon>Burkholderiales</taxon>
        <taxon>Oxalobacteraceae</taxon>
        <taxon>Undibacterium</taxon>
    </lineage>
</organism>
<name>A0ABR7A0Q3_9BURK</name>
<keyword evidence="1" id="KW-1133">Transmembrane helix</keyword>
<dbReference type="EMBL" id="JACOGD010000001">
    <property type="protein sequence ID" value="MBC3930500.1"/>
    <property type="molecule type" value="Genomic_DNA"/>
</dbReference>
<dbReference type="PANTHER" id="PTHR43685">
    <property type="entry name" value="GLYCOSYLTRANSFERASE"/>
    <property type="match status" value="1"/>
</dbReference>
<dbReference type="CDD" id="cd00761">
    <property type="entry name" value="Glyco_tranf_GTA_type"/>
    <property type="match status" value="1"/>
</dbReference>
<reference evidence="3 4" key="1">
    <citation type="submission" date="2020-08" db="EMBL/GenBank/DDBJ databases">
        <title>Novel species isolated from subtropical streams in China.</title>
        <authorList>
            <person name="Lu H."/>
        </authorList>
    </citation>
    <scope>NUCLEOTIDE SEQUENCE [LARGE SCALE GENOMIC DNA]</scope>
    <source>
        <strain evidence="3 4">CY22W</strain>
    </source>
</reference>
<feature type="domain" description="Glycosyltransferase 2-like" evidence="2">
    <location>
        <begin position="7"/>
        <end position="169"/>
    </location>
</feature>
<dbReference type="PANTHER" id="PTHR43685:SF11">
    <property type="entry name" value="GLYCOSYLTRANSFERASE TAGX-RELATED"/>
    <property type="match status" value="1"/>
</dbReference>
<comment type="caution">
    <text evidence="3">The sequence shown here is derived from an EMBL/GenBank/DDBJ whole genome shotgun (WGS) entry which is preliminary data.</text>
</comment>
<protein>
    <submittedName>
        <fullName evidence="3">Glycosyltransferase family 2 protein</fullName>
    </submittedName>
</protein>
<evidence type="ECO:0000313" key="4">
    <source>
        <dbReference type="Proteomes" id="UP000654304"/>
    </source>
</evidence>
<keyword evidence="4" id="KW-1185">Reference proteome</keyword>
<dbReference type="InterPro" id="IPR029044">
    <property type="entry name" value="Nucleotide-diphossugar_trans"/>
</dbReference>